<proteinExistence type="predicted"/>
<name>A0A5B8II13_9VIRU</name>
<protein>
    <submittedName>
        <fullName evidence="1">Uncharacterized protein</fullName>
    </submittedName>
</protein>
<accession>A0A5B8II13</accession>
<gene>
    <name evidence="1" type="ORF">4_75</name>
</gene>
<reference evidence="1" key="1">
    <citation type="submission" date="2018-11" db="EMBL/GenBank/DDBJ databases">
        <title>A distinct lineage of giant viruses engineers rhodopsin photosystems in predatory marine eukaryotes.</title>
        <authorList>
            <person name="Needham D.M."/>
            <person name="Yoshizawa S."/>
            <person name="Hosaka T."/>
            <person name="Poirier C."/>
            <person name="Choi C.-J."/>
            <person name="Hehenberger E."/>
            <person name="Irwin N.A.T."/>
            <person name="Wilken S."/>
            <person name="Yung C.-M."/>
            <person name="Bachy C."/>
            <person name="Kurihara R."/>
            <person name="Nakajima Y."/>
            <person name="Kojima K."/>
            <person name="Kimura-Someya T."/>
            <person name="Leonard G."/>
            <person name="Malmstrom R.R."/>
            <person name="Mende D."/>
            <person name="Olson D.K."/>
            <person name="Sudo Y."/>
            <person name="Sudek S."/>
            <person name="Richards T.A."/>
            <person name="DeLong E.F."/>
            <person name="Keeling P.J."/>
            <person name="Santoro A.E."/>
            <person name="Shirouzu M."/>
            <person name="Iwasaki W."/>
            <person name="Worden A.Z."/>
        </authorList>
    </citation>
    <scope>NUCLEOTIDE SEQUENCE</scope>
</reference>
<sequence>MKYFREIIKIYNIKFVPQKPLLGRWSLGTNYIKTDLANHDCCGDRLCGDPRLTTTYISKNLIQRNGNKG</sequence>
<organism evidence="1">
    <name type="scientific">Mimiviridae sp. ChoanoV1</name>
    <dbReference type="NCBI Taxonomy" id="2596887"/>
    <lineage>
        <taxon>Viruses</taxon>
        <taxon>Varidnaviria</taxon>
        <taxon>Bamfordvirae</taxon>
        <taxon>Nucleocytoviricota</taxon>
        <taxon>Megaviricetes</taxon>
        <taxon>Imitervirales</taxon>
        <taxon>Schizomimiviridae</taxon>
    </lineage>
</organism>
<evidence type="ECO:0000313" key="1">
    <source>
        <dbReference type="EMBL" id="QDY52195.1"/>
    </source>
</evidence>
<dbReference type="EMBL" id="MK250088">
    <property type="protein sequence ID" value="QDY52195.1"/>
    <property type="molecule type" value="Genomic_DNA"/>
</dbReference>